<feature type="domain" description="Acyl-CoA oxidase/dehydrogenase middle" evidence="7">
    <location>
        <begin position="121"/>
        <end position="219"/>
    </location>
</feature>
<evidence type="ECO:0000256" key="4">
    <source>
        <dbReference type="ARBA" id="ARBA00022827"/>
    </source>
</evidence>
<dbReference type="SUPFAM" id="SSF56645">
    <property type="entry name" value="Acyl-CoA dehydrogenase NM domain-like"/>
    <property type="match status" value="1"/>
</dbReference>
<dbReference type="PATRIC" id="fig|540747.5.peg.800"/>
<dbReference type="EC" id="1.3.99.-" evidence="10"/>
<dbReference type="FunFam" id="1.20.140.10:FF:000012">
    <property type="entry name" value="Acyl-CoA dehydrogenase fadE12"/>
    <property type="match status" value="1"/>
</dbReference>
<sequence length="387" mass="42841">MQTSAPDTHTDLRDALRALCAQFPPEYHRKFGEGETYPEEFVDALTREGWLAAMIPEEYGGSGLGLTEASIIMEEANRCGANAGHFHGQMYNMGTLLRHGSDAQKQKYLPGIASGELRLQSMAVTEPTTGTDTTKLKTTAVKKGDRYVINGQKVWISRIQHSDLMILLARTTPLSEVKKKSQGLSIFMVDLKEAIGNGMEVRPIANMPGHETNEVFFDNLEIPAENLIGTEGRGFYHILDGLNAERTLIAAECIGDGYWFVDKARAYAGDRVVFDRPIGQNQGVQFPIARSYVNIEAANLMRFEACRRFDAGLDCGAQANMAKLLASEASWEAANACIQTHGGFGFAREYDVERKFREARLYQVAPISTNLILSYVAEHILGMPRSF</sequence>
<dbReference type="Gene3D" id="1.10.540.10">
    <property type="entry name" value="Acyl-CoA dehydrogenase/oxidase, N-terminal domain"/>
    <property type="match status" value="1"/>
</dbReference>
<protein>
    <submittedName>
        <fullName evidence="9">Acyl-CoA dehydrogenase</fullName>
        <ecNumber evidence="10">1.3.99.-</ecNumber>
    </submittedName>
</protein>
<evidence type="ECO:0000259" key="6">
    <source>
        <dbReference type="Pfam" id="PF00441"/>
    </source>
</evidence>
<comment type="similarity">
    <text evidence="2 5">Belongs to the acyl-CoA dehydrogenase family.</text>
</comment>
<dbReference type="Proteomes" id="UP000325785">
    <property type="component" value="Plasmid pRIdsm_01"/>
</dbReference>
<dbReference type="RefSeq" id="WP_057817112.1">
    <property type="nucleotide sequence ID" value="NZ_CP031599.1"/>
</dbReference>
<dbReference type="GO" id="GO:0003995">
    <property type="term" value="F:acyl-CoA dehydrogenase activity"/>
    <property type="evidence" value="ECO:0007669"/>
    <property type="project" value="InterPro"/>
</dbReference>
<dbReference type="PIRSF" id="PIRSF016578">
    <property type="entry name" value="HsaA"/>
    <property type="match status" value="1"/>
</dbReference>
<dbReference type="FunFam" id="2.40.110.10:FF:000014">
    <property type="entry name" value="Probable acyl-CoA dehydrogenase"/>
    <property type="match status" value="1"/>
</dbReference>
<dbReference type="GO" id="GO:0050660">
    <property type="term" value="F:flavin adenine dinucleotide binding"/>
    <property type="evidence" value="ECO:0007669"/>
    <property type="project" value="InterPro"/>
</dbReference>
<dbReference type="InterPro" id="IPR009075">
    <property type="entry name" value="AcylCo_DH/oxidase_C"/>
</dbReference>
<gene>
    <name evidence="10" type="primary">mmgC_19</name>
    <name evidence="10" type="ORF">RIdsm_05484</name>
    <name evidence="9" type="ORF">XM52_15510</name>
</gene>
<dbReference type="EMBL" id="LAXI01000010">
    <property type="protein sequence ID" value="KRS16981.1"/>
    <property type="molecule type" value="Genomic_DNA"/>
</dbReference>
<dbReference type="PANTHER" id="PTHR43884:SF12">
    <property type="entry name" value="ISOVALERYL-COA DEHYDROGENASE, MITOCHONDRIAL-RELATED"/>
    <property type="match status" value="1"/>
</dbReference>
<reference evidence="9 11" key="1">
    <citation type="submission" date="2015-04" db="EMBL/GenBank/DDBJ databases">
        <title>The draft genome sequence of Roseovarius indicus B108T.</title>
        <authorList>
            <person name="Li G."/>
            <person name="Lai Q."/>
            <person name="Shao Z."/>
            <person name="Yan P."/>
        </authorList>
    </citation>
    <scope>NUCLEOTIDE SEQUENCE [LARGE SCALE GENOMIC DNA]</scope>
    <source>
        <strain evidence="9 11">B108</strain>
    </source>
</reference>
<dbReference type="InterPro" id="IPR037069">
    <property type="entry name" value="AcylCoA_DH/ox_N_sf"/>
</dbReference>
<dbReference type="InterPro" id="IPR046373">
    <property type="entry name" value="Acyl-CoA_Oxase/DH_mid-dom_sf"/>
</dbReference>
<dbReference type="SUPFAM" id="SSF47203">
    <property type="entry name" value="Acyl-CoA dehydrogenase C-terminal domain-like"/>
    <property type="match status" value="1"/>
</dbReference>
<dbReference type="Pfam" id="PF02770">
    <property type="entry name" value="Acyl-CoA_dh_M"/>
    <property type="match status" value="1"/>
</dbReference>
<keyword evidence="11" id="KW-1185">Reference proteome</keyword>
<keyword evidence="10" id="KW-0614">Plasmid</keyword>
<evidence type="ECO:0000313" key="10">
    <source>
        <dbReference type="EMBL" id="QEW29638.1"/>
    </source>
</evidence>
<dbReference type="InterPro" id="IPR013786">
    <property type="entry name" value="AcylCoA_DH/ox_N"/>
</dbReference>
<dbReference type="Gene3D" id="2.40.110.10">
    <property type="entry name" value="Butyryl-CoA Dehydrogenase, subunit A, domain 2"/>
    <property type="match status" value="1"/>
</dbReference>
<evidence type="ECO:0000256" key="3">
    <source>
        <dbReference type="ARBA" id="ARBA00022630"/>
    </source>
</evidence>
<evidence type="ECO:0000259" key="8">
    <source>
        <dbReference type="Pfam" id="PF02771"/>
    </source>
</evidence>
<evidence type="ECO:0000259" key="7">
    <source>
        <dbReference type="Pfam" id="PF02770"/>
    </source>
</evidence>
<dbReference type="FunFam" id="1.10.540.10:FF:000013">
    <property type="entry name" value="Acyl-CoA dehydrogenase"/>
    <property type="match status" value="1"/>
</dbReference>
<comment type="cofactor">
    <cofactor evidence="1 5">
        <name>FAD</name>
        <dbReference type="ChEBI" id="CHEBI:57692"/>
    </cofactor>
</comment>
<dbReference type="InterPro" id="IPR006091">
    <property type="entry name" value="Acyl-CoA_Oxase/DH_mid-dom"/>
</dbReference>
<accession>A0A0T5P774</accession>
<evidence type="ECO:0000313" key="12">
    <source>
        <dbReference type="Proteomes" id="UP000325785"/>
    </source>
</evidence>
<evidence type="ECO:0000313" key="9">
    <source>
        <dbReference type="EMBL" id="KRS16981.1"/>
    </source>
</evidence>
<dbReference type="Pfam" id="PF00441">
    <property type="entry name" value="Acyl-CoA_dh_1"/>
    <property type="match status" value="1"/>
</dbReference>
<geneLocation type="plasmid" evidence="12">
    <name>pridsm_01</name>
</geneLocation>
<dbReference type="PANTHER" id="PTHR43884">
    <property type="entry name" value="ACYL-COA DEHYDROGENASE"/>
    <property type="match status" value="1"/>
</dbReference>
<proteinExistence type="inferred from homology"/>
<dbReference type="STRING" id="540747.SAMN04488031_11098"/>
<keyword evidence="3 5" id="KW-0285">Flavoprotein</keyword>
<keyword evidence="4 5" id="KW-0274">FAD</keyword>
<feature type="domain" description="Acyl-CoA dehydrogenase/oxidase N-terminal" evidence="8">
    <location>
        <begin position="7"/>
        <end position="116"/>
    </location>
</feature>
<dbReference type="Proteomes" id="UP000051401">
    <property type="component" value="Unassembled WGS sequence"/>
</dbReference>
<dbReference type="PROSITE" id="PS00073">
    <property type="entry name" value="ACYL_COA_DH_2"/>
    <property type="match status" value="1"/>
</dbReference>
<dbReference type="EMBL" id="CP031599">
    <property type="protein sequence ID" value="QEW29638.1"/>
    <property type="molecule type" value="Genomic_DNA"/>
</dbReference>
<geneLocation type="plasmid" evidence="10">
    <name>pRIdsm_01</name>
</geneLocation>
<evidence type="ECO:0000256" key="2">
    <source>
        <dbReference type="ARBA" id="ARBA00009347"/>
    </source>
</evidence>
<dbReference type="Gene3D" id="1.20.140.10">
    <property type="entry name" value="Butyryl-CoA Dehydrogenase, subunit A, domain 3"/>
    <property type="match status" value="1"/>
</dbReference>
<evidence type="ECO:0000256" key="1">
    <source>
        <dbReference type="ARBA" id="ARBA00001974"/>
    </source>
</evidence>
<dbReference type="InterPro" id="IPR009100">
    <property type="entry name" value="AcylCoA_DH/oxidase_NM_dom_sf"/>
</dbReference>
<dbReference type="InterPro" id="IPR036250">
    <property type="entry name" value="AcylCo_DH-like_C"/>
</dbReference>
<name>A0A0T5P774_9RHOB</name>
<evidence type="ECO:0000256" key="5">
    <source>
        <dbReference type="RuleBase" id="RU362125"/>
    </source>
</evidence>
<dbReference type="Pfam" id="PF02771">
    <property type="entry name" value="Acyl-CoA_dh_N"/>
    <property type="match status" value="1"/>
</dbReference>
<evidence type="ECO:0000313" key="11">
    <source>
        <dbReference type="Proteomes" id="UP000051401"/>
    </source>
</evidence>
<dbReference type="OrthoDB" id="9775090at2"/>
<organism evidence="9 11">
    <name type="scientific">Roseovarius indicus</name>
    <dbReference type="NCBI Taxonomy" id="540747"/>
    <lineage>
        <taxon>Bacteria</taxon>
        <taxon>Pseudomonadati</taxon>
        <taxon>Pseudomonadota</taxon>
        <taxon>Alphaproteobacteria</taxon>
        <taxon>Rhodobacterales</taxon>
        <taxon>Roseobacteraceae</taxon>
        <taxon>Roseovarius</taxon>
    </lineage>
</organism>
<reference evidence="10 12" key="2">
    <citation type="submission" date="2018-08" db="EMBL/GenBank/DDBJ databases">
        <title>Genetic Globetrotter - A new plasmid hitch-hiking vast phylogenetic and geographic distances.</title>
        <authorList>
            <person name="Vollmers J."/>
            <person name="Petersen J."/>
        </authorList>
    </citation>
    <scope>NUCLEOTIDE SEQUENCE [LARGE SCALE GENOMIC DNA]</scope>
    <source>
        <strain evidence="10 12">DSM 26383</strain>
        <plasmid evidence="10">pRIdsm_01</plasmid>
        <plasmid evidence="12">pridsm_01</plasmid>
    </source>
</reference>
<dbReference type="KEGG" id="rid:RIdsm_05484"/>
<feature type="domain" description="Acyl-CoA dehydrogenase/oxidase C-terminal" evidence="6">
    <location>
        <begin position="232"/>
        <end position="366"/>
    </location>
</feature>
<dbReference type="InterPro" id="IPR006089">
    <property type="entry name" value="Acyl-CoA_DH_CS"/>
</dbReference>
<dbReference type="AlphaFoldDB" id="A0A0T5P774"/>
<keyword evidence="5 10" id="KW-0560">Oxidoreductase</keyword>